<accession>A0AA40KG14</accession>
<evidence type="ECO:0000256" key="1">
    <source>
        <dbReference type="SAM" id="MobiDB-lite"/>
    </source>
</evidence>
<reference evidence="2" key="1">
    <citation type="submission" date="2021-10" db="EMBL/GenBank/DDBJ databases">
        <title>Melipona bicolor Genome sequencing and assembly.</title>
        <authorList>
            <person name="Araujo N.S."/>
            <person name="Arias M.C."/>
        </authorList>
    </citation>
    <scope>NUCLEOTIDE SEQUENCE</scope>
    <source>
        <strain evidence="2">USP_2M_L1-L4_2017</strain>
        <tissue evidence="2">Whole body</tissue>
    </source>
</reference>
<proteinExistence type="predicted"/>
<sequence length="151" mass="17964">MARDHEVEDEEEEKRRRLSPKREREKDRASGWWFVRTLPLDSCLFSCTQLDRPMLSEREKAARSRSCEKWDVLMEKPLAEERRNEWMRTRTCAEGVAGVYHSSSRAKKKTKSEQNELQQKGVETTAKAPRGRNLLIPQRVHPLFRRIQSRR</sequence>
<dbReference type="EMBL" id="JAHYIQ010000039">
    <property type="protein sequence ID" value="KAK1118991.1"/>
    <property type="molecule type" value="Genomic_DNA"/>
</dbReference>
<evidence type="ECO:0000313" key="3">
    <source>
        <dbReference type="Proteomes" id="UP001177670"/>
    </source>
</evidence>
<dbReference type="AlphaFoldDB" id="A0AA40KG14"/>
<organism evidence="2 3">
    <name type="scientific">Melipona bicolor</name>
    <dbReference type="NCBI Taxonomy" id="60889"/>
    <lineage>
        <taxon>Eukaryota</taxon>
        <taxon>Metazoa</taxon>
        <taxon>Ecdysozoa</taxon>
        <taxon>Arthropoda</taxon>
        <taxon>Hexapoda</taxon>
        <taxon>Insecta</taxon>
        <taxon>Pterygota</taxon>
        <taxon>Neoptera</taxon>
        <taxon>Endopterygota</taxon>
        <taxon>Hymenoptera</taxon>
        <taxon>Apocrita</taxon>
        <taxon>Aculeata</taxon>
        <taxon>Apoidea</taxon>
        <taxon>Anthophila</taxon>
        <taxon>Apidae</taxon>
        <taxon>Melipona</taxon>
    </lineage>
</organism>
<protein>
    <submittedName>
        <fullName evidence="2">Uncharacterized protein</fullName>
    </submittedName>
</protein>
<name>A0AA40KG14_9HYME</name>
<feature type="region of interest" description="Disordered" evidence="1">
    <location>
        <begin position="98"/>
        <end position="135"/>
    </location>
</feature>
<feature type="region of interest" description="Disordered" evidence="1">
    <location>
        <begin position="1"/>
        <end position="28"/>
    </location>
</feature>
<comment type="caution">
    <text evidence="2">The sequence shown here is derived from an EMBL/GenBank/DDBJ whole genome shotgun (WGS) entry which is preliminary data.</text>
</comment>
<dbReference type="Proteomes" id="UP001177670">
    <property type="component" value="Unassembled WGS sequence"/>
</dbReference>
<gene>
    <name evidence="2" type="ORF">K0M31_013762</name>
</gene>
<keyword evidence="3" id="KW-1185">Reference proteome</keyword>
<evidence type="ECO:0000313" key="2">
    <source>
        <dbReference type="EMBL" id="KAK1118991.1"/>
    </source>
</evidence>